<proteinExistence type="predicted"/>
<reference evidence="2 3" key="1">
    <citation type="submission" date="2024-02" db="EMBL/GenBank/DDBJ databases">
        <title>Complete sequences of two Paenibacillus sp. strains and one Lysinibacillus strain isolated from the environment on STAA medium highlight biotechnological potential.</title>
        <authorList>
            <person name="Attere S.A."/>
            <person name="Piche L.C."/>
            <person name="Intertaglia L."/>
            <person name="Lami R."/>
            <person name="Charette S.J."/>
            <person name="Vincent A.T."/>
        </authorList>
    </citation>
    <scope>NUCLEOTIDE SEQUENCE [LARGE SCALE GENOMIC DNA]</scope>
    <source>
        <strain evidence="2 3">Y5S-7</strain>
        <plasmid evidence="2 3">pY5S7-1</plasmid>
    </source>
</reference>
<dbReference type="PROSITE" id="PS50943">
    <property type="entry name" value="HTH_CROC1"/>
    <property type="match status" value="1"/>
</dbReference>
<geneLocation type="plasmid" evidence="2 3">
    <name>pY5S7-1</name>
</geneLocation>
<dbReference type="RefSeq" id="WP_338709042.1">
    <property type="nucleotide sequence ID" value="NZ_CP145893.1"/>
</dbReference>
<dbReference type="Proteomes" id="UP001364764">
    <property type="component" value="Plasmid pY5S7-1"/>
</dbReference>
<evidence type="ECO:0000259" key="1">
    <source>
        <dbReference type="PROSITE" id="PS50943"/>
    </source>
</evidence>
<feature type="domain" description="HTH cro/C1-type" evidence="1">
    <location>
        <begin position="9"/>
        <end position="64"/>
    </location>
</feature>
<dbReference type="SUPFAM" id="SSF47413">
    <property type="entry name" value="lambda repressor-like DNA-binding domains"/>
    <property type="match status" value="1"/>
</dbReference>
<keyword evidence="2" id="KW-0614">Plasmid</keyword>
<dbReference type="InterPro" id="IPR010982">
    <property type="entry name" value="Lambda_DNA-bd_dom_sf"/>
</dbReference>
<dbReference type="AlphaFoldDB" id="A0ABD8B1X0"/>
<evidence type="ECO:0000313" key="3">
    <source>
        <dbReference type="Proteomes" id="UP001364764"/>
    </source>
</evidence>
<dbReference type="InterPro" id="IPR001387">
    <property type="entry name" value="Cro/C1-type_HTH"/>
</dbReference>
<protein>
    <submittedName>
        <fullName evidence="2">Helix-turn-helix transcriptional regulator</fullName>
    </submittedName>
</protein>
<organism evidence="2 3">
    <name type="scientific">Paenibacillus amylolyticus</name>
    <dbReference type="NCBI Taxonomy" id="1451"/>
    <lineage>
        <taxon>Bacteria</taxon>
        <taxon>Bacillati</taxon>
        <taxon>Bacillota</taxon>
        <taxon>Bacilli</taxon>
        <taxon>Bacillales</taxon>
        <taxon>Paenibacillaceae</taxon>
        <taxon>Paenibacillus</taxon>
    </lineage>
</organism>
<evidence type="ECO:0000313" key="2">
    <source>
        <dbReference type="EMBL" id="WWP23862.1"/>
    </source>
</evidence>
<dbReference type="SMART" id="SM00530">
    <property type="entry name" value="HTH_XRE"/>
    <property type="match status" value="1"/>
</dbReference>
<dbReference type="Pfam" id="PF01381">
    <property type="entry name" value="HTH_3"/>
    <property type="match status" value="1"/>
</dbReference>
<accession>A0ABD8B1X0</accession>
<dbReference type="EMBL" id="CP145893">
    <property type="protein sequence ID" value="WWP23862.1"/>
    <property type="molecule type" value="Genomic_DNA"/>
</dbReference>
<name>A0ABD8B1X0_PAEAM</name>
<gene>
    <name evidence="2" type="ORF">V6668_31205</name>
</gene>
<dbReference type="GeneID" id="93480040"/>
<dbReference type="Gene3D" id="1.10.260.40">
    <property type="entry name" value="lambda repressor-like DNA-binding domains"/>
    <property type="match status" value="1"/>
</dbReference>
<dbReference type="CDD" id="cd00093">
    <property type="entry name" value="HTH_XRE"/>
    <property type="match status" value="1"/>
</dbReference>
<sequence>MSNNIGVYLKEKRKQANFRTQEALANFTLLAQGHISRAESSKTRPNDETLMILAIALGLDYEEVFTKAKPRTDEELGVILEQEKIDKKLFESVVAIFTYLLKNDDSKLQIRFFNGPLNLIKGEIKNGVKYRLEKAQEHLRDTASVKEETYNYIARREATRMFYSISRGFAKGFRANLLKEVEDFTQAEHSDSEQVPKEVIELTDTTRLFSIEGELLSEKEVYAIIEHHLTSRRIEEMFDHKK</sequence>